<evidence type="ECO:0000313" key="15">
    <source>
        <dbReference type="EMBL" id="KAF5727908.1"/>
    </source>
</evidence>
<feature type="signal peptide" evidence="13">
    <location>
        <begin position="1"/>
        <end position="21"/>
    </location>
</feature>
<dbReference type="AlphaFoldDB" id="A0A7J7C1C9"/>
<feature type="chain" id="PRO_5029891140" evidence="13">
    <location>
        <begin position="22"/>
        <end position="407"/>
    </location>
</feature>
<dbReference type="Pfam" id="PF02469">
    <property type="entry name" value="Fasciclin"/>
    <property type="match status" value="2"/>
</dbReference>
<evidence type="ECO:0000256" key="5">
    <source>
        <dbReference type="ARBA" id="ARBA00022729"/>
    </source>
</evidence>
<comment type="subcellular location">
    <subcellularLocation>
        <location evidence="1">Cell membrane</location>
        <topology evidence="1">Lipid-anchor</topology>
        <topology evidence="1">GPI-anchor</topology>
    </subcellularLocation>
</comment>
<dbReference type="PANTHER" id="PTHR32382">
    <property type="entry name" value="FASCICLIN-LIKE ARABINOGALACTAN PROTEIN"/>
    <property type="match status" value="1"/>
</dbReference>
<feature type="region of interest" description="Disordered" evidence="12">
    <location>
        <begin position="333"/>
        <end position="386"/>
    </location>
</feature>
<reference evidence="15 16" key="1">
    <citation type="journal article" date="2020" name="Nat. Commun.">
        <title>Genome of Tripterygium wilfordii and identification of cytochrome P450 involved in triptolide biosynthesis.</title>
        <authorList>
            <person name="Tu L."/>
            <person name="Su P."/>
            <person name="Zhang Z."/>
            <person name="Gao L."/>
            <person name="Wang J."/>
            <person name="Hu T."/>
            <person name="Zhou J."/>
            <person name="Zhang Y."/>
            <person name="Zhao Y."/>
            <person name="Liu Y."/>
            <person name="Song Y."/>
            <person name="Tong Y."/>
            <person name="Lu Y."/>
            <person name="Yang J."/>
            <person name="Xu C."/>
            <person name="Jia M."/>
            <person name="Peters R.J."/>
            <person name="Huang L."/>
            <person name="Gao W."/>
        </authorList>
    </citation>
    <scope>NUCLEOTIDE SEQUENCE [LARGE SCALE GENOMIC DNA]</scope>
    <source>
        <strain evidence="16">cv. XIE 37</strain>
        <tissue evidence="15">Leaf</tissue>
    </source>
</reference>
<evidence type="ECO:0000313" key="16">
    <source>
        <dbReference type="Proteomes" id="UP000593562"/>
    </source>
</evidence>
<evidence type="ECO:0000259" key="14">
    <source>
        <dbReference type="PROSITE" id="PS50213"/>
    </source>
</evidence>
<keyword evidence="5 13" id="KW-0732">Signal</keyword>
<feature type="compositionally biased region" description="Low complexity" evidence="12">
    <location>
        <begin position="354"/>
        <end position="368"/>
    </location>
</feature>
<comment type="function">
    <text evidence="11">May be a cell surface adhesion protein.</text>
</comment>
<dbReference type="PROSITE" id="PS50213">
    <property type="entry name" value="FAS1"/>
    <property type="match status" value="1"/>
</dbReference>
<keyword evidence="7" id="KW-0654">Proteoglycan</keyword>
<dbReference type="FunCoup" id="A0A7J7C1C9">
    <property type="interactions" value="223"/>
</dbReference>
<keyword evidence="3" id="KW-1003">Cell membrane</keyword>
<keyword evidence="4" id="KW-0336">GPI-anchor</keyword>
<organism evidence="15 16">
    <name type="scientific">Tripterygium wilfordii</name>
    <name type="common">Thunder God vine</name>
    <dbReference type="NCBI Taxonomy" id="458696"/>
    <lineage>
        <taxon>Eukaryota</taxon>
        <taxon>Viridiplantae</taxon>
        <taxon>Streptophyta</taxon>
        <taxon>Embryophyta</taxon>
        <taxon>Tracheophyta</taxon>
        <taxon>Spermatophyta</taxon>
        <taxon>Magnoliopsida</taxon>
        <taxon>eudicotyledons</taxon>
        <taxon>Gunneridae</taxon>
        <taxon>Pentapetalae</taxon>
        <taxon>rosids</taxon>
        <taxon>fabids</taxon>
        <taxon>Celastrales</taxon>
        <taxon>Celastraceae</taxon>
        <taxon>Tripterygium</taxon>
    </lineage>
</organism>
<keyword evidence="6" id="KW-0677">Repeat</keyword>
<dbReference type="PANTHER" id="PTHR32382:SF4">
    <property type="entry name" value="FASCICLIN-LIKE ARABINOGALACTAN PROTEIN 1"/>
    <property type="match status" value="1"/>
</dbReference>
<keyword evidence="9" id="KW-0325">Glycoprotein</keyword>
<evidence type="ECO:0000256" key="12">
    <source>
        <dbReference type="SAM" id="MobiDB-lite"/>
    </source>
</evidence>
<dbReference type="FunFam" id="2.30.180.10:FF:000008">
    <property type="entry name" value="Fasciclin-like arabinogalactan protein 10"/>
    <property type="match status" value="1"/>
</dbReference>
<evidence type="ECO:0000256" key="8">
    <source>
        <dbReference type="ARBA" id="ARBA00023136"/>
    </source>
</evidence>
<evidence type="ECO:0000256" key="3">
    <source>
        <dbReference type="ARBA" id="ARBA00022475"/>
    </source>
</evidence>
<evidence type="ECO:0000256" key="4">
    <source>
        <dbReference type="ARBA" id="ARBA00022622"/>
    </source>
</evidence>
<dbReference type="InterPro" id="IPR033254">
    <property type="entry name" value="Plant_FLA"/>
</dbReference>
<dbReference type="GO" id="GO:0048367">
    <property type="term" value="P:shoot system development"/>
    <property type="evidence" value="ECO:0007669"/>
    <property type="project" value="TreeGrafter"/>
</dbReference>
<feature type="compositionally biased region" description="Basic and acidic residues" evidence="12">
    <location>
        <begin position="344"/>
        <end position="353"/>
    </location>
</feature>
<dbReference type="Proteomes" id="UP000593562">
    <property type="component" value="Unassembled WGS sequence"/>
</dbReference>
<gene>
    <name evidence="15" type="ORF">HS088_TW21G00047</name>
</gene>
<evidence type="ECO:0000256" key="2">
    <source>
        <dbReference type="ARBA" id="ARBA00007843"/>
    </source>
</evidence>
<name>A0A7J7C1C9_TRIWF</name>
<dbReference type="GO" id="GO:0098552">
    <property type="term" value="C:side of membrane"/>
    <property type="evidence" value="ECO:0007669"/>
    <property type="project" value="UniProtKB-KW"/>
</dbReference>
<sequence>MEARRLLSVLLFLTISYSTHAHNITRLLAKHPTFSTFNHYLTLTHLAPEINTRTTITICAIDNAAMSHLLSKHLSLYALKNILSMHVLLDYFGSKKLHQITNGTALAATMFQATGSAPGSSGFVNITDLKGGKVGFGTAAPDGADLDVFYVKSLEEVPYNISVIQISKVLESDVAEGPAPGPAQVNLTGIMLAHGCKVFADTLLANPEASKTYQDSVDGGLTVFCPLDDPFKAFLPKFKNLSAPAKVSFLEFFGVPVYQSLSMLKSNNGVMNTLATDGASKFDFTVQNDGEQVTLKTKSTTARITGTLIDEQPLAIYSIDKVLLPKELFKAGAPTPAPAPAPEKAADAPKSSKDVAGAPASDSAPADSPDADGDVADQRADDNAGVRYGSRRLAAATLSLFLGLLLL</sequence>
<evidence type="ECO:0000256" key="9">
    <source>
        <dbReference type="ARBA" id="ARBA00023180"/>
    </source>
</evidence>
<dbReference type="SMART" id="SM00554">
    <property type="entry name" value="FAS1"/>
    <property type="match status" value="2"/>
</dbReference>
<keyword evidence="8" id="KW-0472">Membrane</keyword>
<proteinExistence type="inferred from homology"/>
<dbReference type="InterPro" id="IPR000782">
    <property type="entry name" value="FAS1_domain"/>
</dbReference>
<evidence type="ECO:0000256" key="11">
    <source>
        <dbReference type="ARBA" id="ARBA00024686"/>
    </source>
</evidence>
<keyword evidence="10" id="KW-0449">Lipoprotein</keyword>
<evidence type="ECO:0000256" key="10">
    <source>
        <dbReference type="ARBA" id="ARBA00023288"/>
    </source>
</evidence>
<keyword evidence="16" id="KW-1185">Reference proteome</keyword>
<dbReference type="GO" id="GO:0005886">
    <property type="term" value="C:plasma membrane"/>
    <property type="evidence" value="ECO:0007669"/>
    <property type="project" value="UniProtKB-SubCell"/>
</dbReference>
<dbReference type="EMBL" id="JAAARO010000021">
    <property type="protein sequence ID" value="KAF5727908.1"/>
    <property type="molecule type" value="Genomic_DNA"/>
</dbReference>
<dbReference type="InParanoid" id="A0A7J7C1C9"/>
<feature type="domain" description="FAS1" evidence="14">
    <location>
        <begin position="21"/>
        <end position="170"/>
    </location>
</feature>
<accession>A0A7J7C1C9</accession>
<dbReference type="GO" id="GO:0048364">
    <property type="term" value="P:root development"/>
    <property type="evidence" value="ECO:0007669"/>
    <property type="project" value="TreeGrafter"/>
</dbReference>
<dbReference type="FunFam" id="2.30.180.10:FF:000010">
    <property type="entry name" value="Fasciclin-like arabinogalactan protein 2"/>
    <property type="match status" value="1"/>
</dbReference>
<dbReference type="InterPro" id="IPR036378">
    <property type="entry name" value="FAS1_dom_sf"/>
</dbReference>
<comment type="caution">
    <text evidence="15">The sequence shown here is derived from an EMBL/GenBank/DDBJ whole genome shotgun (WGS) entry which is preliminary data.</text>
</comment>
<evidence type="ECO:0000256" key="6">
    <source>
        <dbReference type="ARBA" id="ARBA00022737"/>
    </source>
</evidence>
<protein>
    <submittedName>
        <fullName evidence="15">Fasciclin-like arabinogalactan protein 1</fullName>
    </submittedName>
</protein>
<evidence type="ECO:0000256" key="7">
    <source>
        <dbReference type="ARBA" id="ARBA00022974"/>
    </source>
</evidence>
<dbReference type="Gene3D" id="2.30.180.10">
    <property type="entry name" value="FAS1 domain"/>
    <property type="match status" value="2"/>
</dbReference>
<comment type="similarity">
    <text evidence="2">Belongs to the fasciclin-like AGP family.</text>
</comment>
<evidence type="ECO:0000256" key="1">
    <source>
        <dbReference type="ARBA" id="ARBA00004609"/>
    </source>
</evidence>
<evidence type="ECO:0000256" key="13">
    <source>
        <dbReference type="SAM" id="SignalP"/>
    </source>
</evidence>
<dbReference type="SUPFAM" id="SSF82153">
    <property type="entry name" value="FAS1 domain"/>
    <property type="match status" value="2"/>
</dbReference>
<dbReference type="OrthoDB" id="682048at2759"/>